<reference evidence="1" key="1">
    <citation type="journal article" date="2014" name="Int. J. Syst. Evol. Microbiol.">
        <title>Complete genome sequence of Corynebacterium casei LMG S-19264T (=DSM 44701T), isolated from a smear-ripened cheese.</title>
        <authorList>
            <consortium name="US DOE Joint Genome Institute (JGI-PGF)"/>
            <person name="Walter F."/>
            <person name="Albersmeier A."/>
            <person name="Kalinowski J."/>
            <person name="Ruckert C."/>
        </authorList>
    </citation>
    <scope>NUCLEOTIDE SEQUENCE</scope>
    <source>
        <strain evidence="1">JCM 4646</strain>
    </source>
</reference>
<sequence length="113" mass="11773">MATALGGGEDRELLGAQQIGESIVGEGARCWTLSHDVLNSLATLCIPAAIRMPGRRPECFGTRLFGPVRAEGPSSWCRCAAPAGSAACSRAVELRGLDGPLPVLSDRDPCQVP</sequence>
<protein>
    <submittedName>
        <fullName evidence="1">Uncharacterized protein</fullName>
    </submittedName>
</protein>
<accession>A0A919GDH3</accession>
<evidence type="ECO:0000313" key="1">
    <source>
        <dbReference type="EMBL" id="GHH82020.1"/>
    </source>
</evidence>
<evidence type="ECO:0000313" key="2">
    <source>
        <dbReference type="Proteomes" id="UP000617734"/>
    </source>
</evidence>
<reference evidence="1" key="2">
    <citation type="submission" date="2020-09" db="EMBL/GenBank/DDBJ databases">
        <authorList>
            <person name="Sun Q."/>
            <person name="Ohkuma M."/>
        </authorList>
    </citation>
    <scope>NUCLEOTIDE SEQUENCE</scope>
    <source>
        <strain evidence="1">JCM 4646</strain>
    </source>
</reference>
<gene>
    <name evidence="1" type="ORF">GCM10018781_66070</name>
</gene>
<organism evidence="1 2">
    <name type="scientific">Kitasatospora indigofera</name>
    <dbReference type="NCBI Taxonomy" id="67307"/>
    <lineage>
        <taxon>Bacteria</taxon>
        <taxon>Bacillati</taxon>
        <taxon>Actinomycetota</taxon>
        <taxon>Actinomycetes</taxon>
        <taxon>Kitasatosporales</taxon>
        <taxon>Streptomycetaceae</taxon>
        <taxon>Kitasatospora</taxon>
    </lineage>
</organism>
<keyword evidence="2" id="KW-1185">Reference proteome</keyword>
<dbReference type="AlphaFoldDB" id="A0A919GDH3"/>
<dbReference type="Proteomes" id="UP000617734">
    <property type="component" value="Unassembled WGS sequence"/>
</dbReference>
<comment type="caution">
    <text evidence="1">The sequence shown here is derived from an EMBL/GenBank/DDBJ whole genome shotgun (WGS) entry which is preliminary data.</text>
</comment>
<proteinExistence type="predicted"/>
<dbReference type="EMBL" id="BNBO01000056">
    <property type="protein sequence ID" value="GHH82020.1"/>
    <property type="molecule type" value="Genomic_DNA"/>
</dbReference>
<name>A0A919GDH3_9ACTN</name>